<organism evidence="3 4">
    <name type="scientific">Peronospora belbahrii</name>
    <dbReference type="NCBI Taxonomy" id="622444"/>
    <lineage>
        <taxon>Eukaryota</taxon>
        <taxon>Sar</taxon>
        <taxon>Stramenopiles</taxon>
        <taxon>Oomycota</taxon>
        <taxon>Peronosporomycetes</taxon>
        <taxon>Peronosporales</taxon>
        <taxon>Peronosporaceae</taxon>
        <taxon>Peronospora</taxon>
    </lineage>
</organism>
<sequence>MSSNPPSRKGPGSSQAPIDTPLQVPGPRKSTVVPSEVVGGEGLPDVDCPQSASSSSAVVDPVGTVAYVSPVVPSSALPATMGGSSQASGARDLQDRLDAYSRRLEACEGRPTTVLTPDAYWITLCELLERELQDTRRLVVQLREDHQQERSLAEHLRWRMDYHQSRYALMMAELDHEDFFTSPLQDLAAPPVTAPAVPPTAVTGKRHFPAKATAKVPKAAKSSTPSTPASSAPKSPPQALPLVPCPDPDDDTASDDSEVVRTTLARTRSSRRRTTPTDPPLPAVSADSVSRLVTHPSPELFRAIFGSSDSEV</sequence>
<feature type="compositionally biased region" description="Polar residues" evidence="2">
    <location>
        <begin position="1"/>
        <end position="17"/>
    </location>
</feature>
<evidence type="ECO:0000256" key="1">
    <source>
        <dbReference type="SAM" id="Coils"/>
    </source>
</evidence>
<feature type="region of interest" description="Disordered" evidence="2">
    <location>
        <begin position="209"/>
        <end position="290"/>
    </location>
</feature>
<evidence type="ECO:0000256" key="2">
    <source>
        <dbReference type="SAM" id="MobiDB-lite"/>
    </source>
</evidence>
<protein>
    <submittedName>
        <fullName evidence="3">Uncharacterized protein</fullName>
    </submittedName>
</protein>
<evidence type="ECO:0000313" key="3">
    <source>
        <dbReference type="EMBL" id="CAH0479773.1"/>
    </source>
</evidence>
<feature type="compositionally biased region" description="Acidic residues" evidence="2">
    <location>
        <begin position="247"/>
        <end position="257"/>
    </location>
</feature>
<feature type="coiled-coil region" evidence="1">
    <location>
        <begin position="90"/>
        <end position="145"/>
    </location>
</feature>
<keyword evidence="1" id="KW-0175">Coiled coil</keyword>
<feature type="compositionally biased region" description="Pro residues" evidence="2">
    <location>
        <begin position="234"/>
        <end position="246"/>
    </location>
</feature>
<evidence type="ECO:0000313" key="4">
    <source>
        <dbReference type="Proteomes" id="UP001160483"/>
    </source>
</evidence>
<gene>
    <name evidence="3" type="ORF">PBS003_LOCUS6407</name>
</gene>
<feature type="compositionally biased region" description="Low complexity" evidence="2">
    <location>
        <begin position="210"/>
        <end position="233"/>
    </location>
</feature>
<reference evidence="3" key="1">
    <citation type="submission" date="2021-11" db="EMBL/GenBank/DDBJ databases">
        <authorList>
            <person name="Islam A."/>
            <person name="Islam S."/>
            <person name="Flora M.S."/>
            <person name="Rahman M."/>
            <person name="Ziaur R.M."/>
            <person name="Epstein J.H."/>
            <person name="Hassan M."/>
            <person name="Klassen M."/>
            <person name="Woodard K."/>
            <person name="Webb A."/>
            <person name="Webby R.J."/>
            <person name="El Zowalaty M.E."/>
        </authorList>
    </citation>
    <scope>NUCLEOTIDE SEQUENCE</scope>
    <source>
        <strain evidence="3">Pbs3</strain>
    </source>
</reference>
<dbReference type="AlphaFoldDB" id="A0AAU9LFC3"/>
<dbReference type="EMBL" id="CAKKTJ010000320">
    <property type="protein sequence ID" value="CAH0479773.1"/>
    <property type="molecule type" value="Genomic_DNA"/>
</dbReference>
<feature type="region of interest" description="Disordered" evidence="2">
    <location>
        <begin position="1"/>
        <end position="56"/>
    </location>
</feature>
<accession>A0AAU9LFC3</accession>
<proteinExistence type="predicted"/>
<name>A0AAU9LFC3_9STRA</name>
<comment type="caution">
    <text evidence="3">The sequence shown here is derived from an EMBL/GenBank/DDBJ whole genome shotgun (WGS) entry which is preliminary data.</text>
</comment>
<dbReference type="Proteomes" id="UP001160483">
    <property type="component" value="Unassembled WGS sequence"/>
</dbReference>